<organism evidence="3 4">
    <name type="scientific">Xanthobacter dioxanivorans</name>
    <dbReference type="NCBI Taxonomy" id="2528964"/>
    <lineage>
        <taxon>Bacteria</taxon>
        <taxon>Pseudomonadati</taxon>
        <taxon>Pseudomonadota</taxon>
        <taxon>Alphaproteobacteria</taxon>
        <taxon>Hyphomicrobiales</taxon>
        <taxon>Xanthobacteraceae</taxon>
        <taxon>Xanthobacter</taxon>
    </lineage>
</organism>
<dbReference type="SUPFAM" id="SSF82771">
    <property type="entry name" value="GIY-YIG endonuclease"/>
    <property type="match status" value="1"/>
</dbReference>
<keyword evidence="4" id="KW-1185">Reference proteome</keyword>
<dbReference type="InterPro" id="IPR000305">
    <property type="entry name" value="GIY-YIG_endonuc"/>
</dbReference>
<name>A0A974PNC3_9HYPH</name>
<dbReference type="CDD" id="cd10448">
    <property type="entry name" value="GIY-YIG_unchar_3"/>
    <property type="match status" value="1"/>
</dbReference>
<dbReference type="InterPro" id="IPR035901">
    <property type="entry name" value="GIY-YIG_endonuc_sf"/>
</dbReference>
<dbReference type="Proteomes" id="UP000596427">
    <property type="component" value="Chromosome"/>
</dbReference>
<accession>A0A974PNC3</accession>
<evidence type="ECO:0000259" key="2">
    <source>
        <dbReference type="PROSITE" id="PS50164"/>
    </source>
</evidence>
<dbReference type="PANTHER" id="PTHR34477:SF5">
    <property type="entry name" value="BSL5627 PROTEIN"/>
    <property type="match status" value="1"/>
</dbReference>
<dbReference type="InterPro" id="IPR050190">
    <property type="entry name" value="UPF0213_domain"/>
</dbReference>
<dbReference type="RefSeq" id="WP_203193347.1">
    <property type="nucleotide sequence ID" value="NZ_CP063362.1"/>
</dbReference>
<dbReference type="Pfam" id="PF01541">
    <property type="entry name" value="GIY-YIG"/>
    <property type="match status" value="1"/>
</dbReference>
<feature type="domain" description="GIY-YIG" evidence="2">
    <location>
        <begin position="3"/>
        <end position="80"/>
    </location>
</feature>
<sequence length="98" mass="11576">MNGAFFVYILASEVNGTLYVGITNDLVRRTFEHRSGEAKGFTRKHGVKRLVDFEQHDTAYAAITREKRLKKWPRDWKKNLIEQENPHWLDLYDDVARP</sequence>
<evidence type="ECO:0000313" key="4">
    <source>
        <dbReference type="Proteomes" id="UP000596427"/>
    </source>
</evidence>
<dbReference type="EMBL" id="CP063362">
    <property type="protein sequence ID" value="QRG06438.1"/>
    <property type="molecule type" value="Genomic_DNA"/>
</dbReference>
<gene>
    <name evidence="3" type="ORF">EZH22_26415</name>
</gene>
<dbReference type="Gene3D" id="3.40.1440.10">
    <property type="entry name" value="GIY-YIG endonuclease"/>
    <property type="match status" value="1"/>
</dbReference>
<evidence type="ECO:0000256" key="1">
    <source>
        <dbReference type="ARBA" id="ARBA00007435"/>
    </source>
</evidence>
<dbReference type="KEGG" id="xdi:EZH22_26415"/>
<evidence type="ECO:0000313" key="3">
    <source>
        <dbReference type="EMBL" id="QRG06438.1"/>
    </source>
</evidence>
<dbReference type="PROSITE" id="PS50164">
    <property type="entry name" value="GIY_YIG"/>
    <property type="match status" value="1"/>
</dbReference>
<comment type="similarity">
    <text evidence="1">Belongs to the UPF0213 family.</text>
</comment>
<protein>
    <submittedName>
        <fullName evidence="3">GIY-YIG nuclease family protein</fullName>
    </submittedName>
</protein>
<proteinExistence type="inferred from homology"/>
<reference evidence="3 4" key="1">
    <citation type="submission" date="2020-10" db="EMBL/GenBank/DDBJ databases">
        <title>Degradation of 1,4-Dioxane by Xanthobacter sp. YN2, via a Novel Group-2 Soluble Di-Iron Monooxygenase.</title>
        <authorList>
            <person name="Ma F."/>
            <person name="Wang Y."/>
            <person name="Yang J."/>
            <person name="Guo H."/>
            <person name="Su D."/>
            <person name="Yu L."/>
        </authorList>
    </citation>
    <scope>NUCLEOTIDE SEQUENCE [LARGE SCALE GENOMIC DNA]</scope>
    <source>
        <strain evidence="3 4">YN2</strain>
    </source>
</reference>
<dbReference type="AlphaFoldDB" id="A0A974PNC3"/>
<dbReference type="PANTHER" id="PTHR34477">
    <property type="entry name" value="UPF0213 PROTEIN YHBQ"/>
    <property type="match status" value="1"/>
</dbReference>